<protein>
    <submittedName>
        <fullName evidence="7">CP2U1-like protein</fullName>
    </submittedName>
</protein>
<keyword evidence="3" id="KW-0479">Metal-binding</keyword>
<dbReference type="PANTHER" id="PTHR24289">
    <property type="entry name" value="STEROID 17-ALPHA-HYDROXYLASE/17,20 LYASE"/>
    <property type="match status" value="1"/>
</dbReference>
<feature type="non-terminal residue" evidence="7">
    <location>
        <position position="110"/>
    </location>
</feature>
<keyword evidence="4" id="KW-0560">Oxidoreductase</keyword>
<evidence type="ECO:0000256" key="1">
    <source>
        <dbReference type="ARBA" id="ARBA00010617"/>
    </source>
</evidence>
<dbReference type="InterPro" id="IPR036396">
    <property type="entry name" value="Cyt_P450_sf"/>
</dbReference>
<evidence type="ECO:0000256" key="2">
    <source>
        <dbReference type="ARBA" id="ARBA00022617"/>
    </source>
</evidence>
<sequence length="110" mass="11924">MKTVVVNKIDEALEVLVKKSTDFANRLIVPSVEMFTDGGRDIVFSNYSPMETTPETLLKGPQGPALEHRVHAALETALAEMDGHADSPFDPVEHINFIVGNILTGLCFGG</sequence>
<evidence type="ECO:0000256" key="4">
    <source>
        <dbReference type="ARBA" id="ARBA00023002"/>
    </source>
</evidence>
<keyword evidence="5" id="KW-0408">Iron</keyword>
<dbReference type="Gene3D" id="1.10.630.10">
    <property type="entry name" value="Cytochrome P450"/>
    <property type="match status" value="1"/>
</dbReference>
<comment type="similarity">
    <text evidence="1">Belongs to the cytochrome P450 family.</text>
</comment>
<organism evidence="7 8">
    <name type="scientific">Mya arenaria</name>
    <name type="common">Soft-shell clam</name>
    <dbReference type="NCBI Taxonomy" id="6604"/>
    <lineage>
        <taxon>Eukaryota</taxon>
        <taxon>Metazoa</taxon>
        <taxon>Spiralia</taxon>
        <taxon>Lophotrochozoa</taxon>
        <taxon>Mollusca</taxon>
        <taxon>Bivalvia</taxon>
        <taxon>Autobranchia</taxon>
        <taxon>Heteroconchia</taxon>
        <taxon>Euheterodonta</taxon>
        <taxon>Imparidentia</taxon>
        <taxon>Neoheterodontei</taxon>
        <taxon>Myida</taxon>
        <taxon>Myoidea</taxon>
        <taxon>Myidae</taxon>
        <taxon>Mya</taxon>
    </lineage>
</organism>
<keyword evidence="8" id="KW-1185">Reference proteome</keyword>
<dbReference type="SUPFAM" id="SSF48264">
    <property type="entry name" value="Cytochrome P450"/>
    <property type="match status" value="1"/>
</dbReference>
<keyword evidence="6" id="KW-0503">Monooxygenase</keyword>
<reference evidence="7" key="1">
    <citation type="submission" date="2022-11" db="EMBL/GenBank/DDBJ databases">
        <title>Centuries of genome instability and evolution in soft-shell clam transmissible cancer (bioRxiv).</title>
        <authorList>
            <person name="Hart S.F.M."/>
            <person name="Yonemitsu M.A."/>
            <person name="Giersch R.M."/>
            <person name="Beal B.F."/>
            <person name="Arriagada G."/>
            <person name="Davis B.W."/>
            <person name="Ostrander E.A."/>
            <person name="Goff S.P."/>
            <person name="Metzger M.J."/>
        </authorList>
    </citation>
    <scope>NUCLEOTIDE SEQUENCE</scope>
    <source>
        <strain evidence="7">MELC-2E11</strain>
        <tissue evidence="7">Siphon/mantle</tissue>
    </source>
</reference>
<accession>A0ABY7EW38</accession>
<evidence type="ECO:0000256" key="6">
    <source>
        <dbReference type="ARBA" id="ARBA00023033"/>
    </source>
</evidence>
<evidence type="ECO:0000256" key="3">
    <source>
        <dbReference type="ARBA" id="ARBA00022723"/>
    </source>
</evidence>
<gene>
    <name evidence="7" type="ORF">MAR_027302</name>
</gene>
<proteinExistence type="inferred from homology"/>
<dbReference type="Pfam" id="PF00067">
    <property type="entry name" value="p450"/>
    <property type="match status" value="1"/>
</dbReference>
<evidence type="ECO:0000313" key="8">
    <source>
        <dbReference type="Proteomes" id="UP001164746"/>
    </source>
</evidence>
<dbReference type="PANTHER" id="PTHR24289:SF1">
    <property type="entry name" value="STEROID 17-ALPHA-HYDROXYLASE_17,20 LYASE"/>
    <property type="match status" value="1"/>
</dbReference>
<dbReference type="EMBL" id="CP111019">
    <property type="protein sequence ID" value="WAR13122.1"/>
    <property type="molecule type" value="Genomic_DNA"/>
</dbReference>
<dbReference type="Proteomes" id="UP001164746">
    <property type="component" value="Chromosome 8"/>
</dbReference>
<evidence type="ECO:0000313" key="7">
    <source>
        <dbReference type="EMBL" id="WAR13122.1"/>
    </source>
</evidence>
<keyword evidence="2" id="KW-0349">Heme</keyword>
<name>A0ABY7EW38_MYAAR</name>
<evidence type="ECO:0000256" key="5">
    <source>
        <dbReference type="ARBA" id="ARBA00023004"/>
    </source>
</evidence>
<dbReference type="InterPro" id="IPR001128">
    <property type="entry name" value="Cyt_P450"/>
</dbReference>